<reference evidence="7" key="2">
    <citation type="submission" date="2021-01" db="EMBL/GenBank/DDBJ databases">
        <authorList>
            <person name="Schikora-Tamarit M.A."/>
        </authorList>
    </citation>
    <scope>NUCLEOTIDE SEQUENCE</scope>
    <source>
        <strain evidence="7">CBS6341</strain>
    </source>
</reference>
<sequence length="388" mass="43507">MSQLSQSSKFKQTFNLNYPIIQSPMAGASTVELASTITKLGGLGSIPLGSFSNDPQKIEIQFKKFQSLTNGSNNVNLNFFAHDEPSRDSIKEQNWVSKFEKIYKENGIIWNHGNLKLNSIYPTFKSIDSISDPTIQLLIKLKPSVISFHFGLPSVKIIKYLQSNGIKIFVSITNLQELKLSLNSKIDGIILQGFEAGGHRGNFQANDLNDSNLKIEELTEIVLDYLNSNVDPKEIPFIIAAGGFYSSSQIKQFITKFNISAIQLGTIWLPSVESTISSKHLSFFQNLNSDDKLTTIMSSAISGRNLRTISTPFLTKLQTWNKETPEYPLPYELFKKLGKDYTSAIEESITDHSKESLYGAFLAGENFNKSWKGTRNTEDIFEDIVKDL</sequence>
<evidence type="ECO:0000313" key="7">
    <source>
        <dbReference type="EMBL" id="KAH3671400.1"/>
    </source>
</evidence>
<evidence type="ECO:0000256" key="3">
    <source>
        <dbReference type="ARBA" id="ARBA00022630"/>
    </source>
</evidence>
<organism evidence="7 8">
    <name type="scientific">Wickerhamomyces mucosus</name>
    <dbReference type="NCBI Taxonomy" id="1378264"/>
    <lineage>
        <taxon>Eukaryota</taxon>
        <taxon>Fungi</taxon>
        <taxon>Dikarya</taxon>
        <taxon>Ascomycota</taxon>
        <taxon>Saccharomycotina</taxon>
        <taxon>Saccharomycetes</taxon>
        <taxon>Phaffomycetales</taxon>
        <taxon>Wickerhamomycetaceae</taxon>
        <taxon>Wickerhamomyces</taxon>
    </lineage>
</organism>
<keyword evidence="5" id="KW-0560">Oxidoreductase</keyword>
<protein>
    <recommendedName>
        <fullName evidence="9">Nitronate monooxygenase domain-containing protein</fullName>
    </recommendedName>
</protein>
<dbReference type="OrthoDB" id="10265891at2759"/>
<comment type="similarity">
    <text evidence="2">Belongs to the nitronate monooxygenase family. NMO class I subfamily.</text>
</comment>
<evidence type="ECO:0000256" key="4">
    <source>
        <dbReference type="ARBA" id="ARBA00022643"/>
    </source>
</evidence>
<evidence type="ECO:0008006" key="9">
    <source>
        <dbReference type="Google" id="ProtNLM"/>
    </source>
</evidence>
<evidence type="ECO:0000313" key="8">
    <source>
        <dbReference type="Proteomes" id="UP000769528"/>
    </source>
</evidence>
<dbReference type="Pfam" id="PF03060">
    <property type="entry name" value="NMO"/>
    <property type="match status" value="1"/>
</dbReference>
<keyword evidence="4" id="KW-0288">FMN</keyword>
<keyword evidence="3" id="KW-0285">Flavoprotein</keyword>
<reference evidence="7" key="1">
    <citation type="journal article" date="2021" name="Open Biol.">
        <title>Shared evolutionary footprints suggest mitochondrial oxidative damage underlies multiple complex I losses in fungi.</title>
        <authorList>
            <person name="Schikora-Tamarit M.A."/>
            <person name="Marcet-Houben M."/>
            <person name="Nosek J."/>
            <person name="Gabaldon T."/>
        </authorList>
    </citation>
    <scope>NUCLEOTIDE SEQUENCE</scope>
    <source>
        <strain evidence="7">CBS6341</strain>
    </source>
</reference>
<evidence type="ECO:0000256" key="5">
    <source>
        <dbReference type="ARBA" id="ARBA00023002"/>
    </source>
</evidence>
<dbReference type="GO" id="GO:0018580">
    <property type="term" value="F:nitronate monooxygenase activity"/>
    <property type="evidence" value="ECO:0007669"/>
    <property type="project" value="InterPro"/>
</dbReference>
<comment type="caution">
    <text evidence="7">The sequence shown here is derived from an EMBL/GenBank/DDBJ whole genome shotgun (WGS) entry which is preliminary data.</text>
</comment>
<dbReference type="PANTHER" id="PTHR42747:SF3">
    <property type="entry name" value="NITRONATE MONOOXYGENASE-RELATED"/>
    <property type="match status" value="1"/>
</dbReference>
<proteinExistence type="inferred from homology"/>
<dbReference type="Proteomes" id="UP000769528">
    <property type="component" value="Unassembled WGS sequence"/>
</dbReference>
<evidence type="ECO:0000256" key="2">
    <source>
        <dbReference type="ARBA" id="ARBA00009881"/>
    </source>
</evidence>
<dbReference type="InterPro" id="IPR004136">
    <property type="entry name" value="NMO"/>
</dbReference>
<dbReference type="InterPro" id="IPR013785">
    <property type="entry name" value="Aldolase_TIM"/>
</dbReference>
<dbReference type="Gene3D" id="3.20.20.70">
    <property type="entry name" value="Aldolase class I"/>
    <property type="match status" value="1"/>
</dbReference>
<dbReference type="EMBL" id="JAEUBF010001281">
    <property type="protein sequence ID" value="KAH3671400.1"/>
    <property type="molecule type" value="Genomic_DNA"/>
</dbReference>
<gene>
    <name evidence="7" type="ORF">WICMUC_004697</name>
</gene>
<accession>A0A9P8PGV8</accession>
<dbReference type="PANTHER" id="PTHR42747">
    <property type="entry name" value="NITRONATE MONOOXYGENASE-RELATED"/>
    <property type="match status" value="1"/>
</dbReference>
<dbReference type="SUPFAM" id="SSF51412">
    <property type="entry name" value="Inosine monophosphate dehydrogenase (IMPDH)"/>
    <property type="match status" value="1"/>
</dbReference>
<dbReference type="CDD" id="cd04730">
    <property type="entry name" value="NPD_like"/>
    <property type="match status" value="1"/>
</dbReference>
<dbReference type="AlphaFoldDB" id="A0A9P8PGV8"/>
<evidence type="ECO:0000256" key="6">
    <source>
        <dbReference type="ARBA" id="ARBA00023033"/>
    </source>
</evidence>
<keyword evidence="8" id="KW-1185">Reference proteome</keyword>
<comment type="cofactor">
    <cofactor evidence="1">
        <name>FMN</name>
        <dbReference type="ChEBI" id="CHEBI:58210"/>
    </cofactor>
</comment>
<keyword evidence="6" id="KW-0503">Monooxygenase</keyword>
<name>A0A9P8PGV8_9ASCO</name>
<evidence type="ECO:0000256" key="1">
    <source>
        <dbReference type="ARBA" id="ARBA00001917"/>
    </source>
</evidence>